<reference evidence="1 2" key="1">
    <citation type="submission" date="2015-03" db="EMBL/GenBank/DDBJ databases">
        <title>Caedibacter varicaedens, whole genome shotgun sequence.</title>
        <authorList>
            <person name="Suzuki H."/>
            <person name="Dapper A.L."/>
            <person name="Gibson A.K."/>
            <person name="Jackson C."/>
            <person name="Lee H."/>
            <person name="Pejaver V.R."/>
            <person name="Doak T."/>
            <person name="Lynch M."/>
        </authorList>
    </citation>
    <scope>NUCLEOTIDE SEQUENCE [LARGE SCALE GENOMIC DNA]</scope>
</reference>
<keyword evidence="2" id="KW-1185">Reference proteome</keyword>
<dbReference type="Proteomes" id="UP000036771">
    <property type="component" value="Unassembled WGS sequence"/>
</dbReference>
<dbReference type="AlphaFoldDB" id="A0A0K8MCJ7"/>
<dbReference type="STRING" id="1629334.Cva_00840"/>
<dbReference type="EMBL" id="BBVC01000030">
    <property type="protein sequence ID" value="GAO98192.1"/>
    <property type="molecule type" value="Genomic_DNA"/>
</dbReference>
<comment type="caution">
    <text evidence="1">The sequence shown here is derived from an EMBL/GenBank/DDBJ whole genome shotgun (WGS) entry which is preliminary data.</text>
</comment>
<gene>
    <name evidence="1" type="ORF">Cva_00840</name>
</gene>
<sequence>MKFLKDILGITSLEDQIKGMHRQLRGKIEEVYQQSKSANAGTHSALFEQKEMLDKICEVFVPSDEETPQIFSNREVKQSQKNLRHIEGSCTLKKDVSQYKTIVNYLKTRESASVDQIYQAVKKHILTKNVRGKKQALRSALSRLKIFGFVKKVKYGVYQIVERKNV</sequence>
<evidence type="ECO:0000313" key="1">
    <source>
        <dbReference type="EMBL" id="GAO98192.1"/>
    </source>
</evidence>
<protein>
    <submittedName>
        <fullName evidence="1">Uncharacterized protein</fullName>
    </submittedName>
</protein>
<evidence type="ECO:0000313" key="2">
    <source>
        <dbReference type="Proteomes" id="UP000036771"/>
    </source>
</evidence>
<name>A0A0K8MCJ7_9PROT</name>
<accession>A0A0K8MCJ7</accession>
<organism evidence="1 2">
    <name type="scientific">Caedimonas varicaedens</name>
    <dbReference type="NCBI Taxonomy" id="1629334"/>
    <lineage>
        <taxon>Bacteria</taxon>
        <taxon>Pseudomonadati</taxon>
        <taxon>Pseudomonadota</taxon>
        <taxon>Alphaproteobacteria</taxon>
        <taxon>Holosporales</taxon>
        <taxon>Caedimonadaceae</taxon>
        <taxon>Caedimonas</taxon>
    </lineage>
</organism>
<proteinExistence type="predicted"/>